<reference evidence="2" key="1">
    <citation type="submission" date="2023-02" db="EMBL/GenBank/DDBJ databases">
        <title>Actinomadura rubrobrunea NBRC 14622.</title>
        <authorList>
            <person name="Ichikawa N."/>
            <person name="Sato H."/>
            <person name="Tonouchi N."/>
        </authorList>
    </citation>
    <scope>NUCLEOTIDE SEQUENCE</scope>
    <source>
        <strain evidence="2">NBRC 14622</strain>
    </source>
</reference>
<proteinExistence type="predicted"/>
<keyword evidence="3" id="KW-1185">Reference proteome</keyword>
<dbReference type="Proteomes" id="UP001165124">
    <property type="component" value="Unassembled WGS sequence"/>
</dbReference>
<comment type="caution">
    <text evidence="2">The sequence shown here is derived from an EMBL/GenBank/DDBJ whole genome shotgun (WGS) entry which is preliminary data.</text>
</comment>
<organism evidence="2 3">
    <name type="scientific">Actinomadura rubrobrunea</name>
    <dbReference type="NCBI Taxonomy" id="115335"/>
    <lineage>
        <taxon>Bacteria</taxon>
        <taxon>Bacillati</taxon>
        <taxon>Actinomycetota</taxon>
        <taxon>Actinomycetes</taxon>
        <taxon>Streptosporangiales</taxon>
        <taxon>Thermomonosporaceae</taxon>
        <taxon>Actinomadura</taxon>
    </lineage>
</organism>
<gene>
    <name evidence="2" type="ORF">Arub01_50940</name>
</gene>
<evidence type="ECO:0000313" key="3">
    <source>
        <dbReference type="Proteomes" id="UP001165124"/>
    </source>
</evidence>
<accession>A0A9W6PYR0</accession>
<dbReference type="AlphaFoldDB" id="A0A9W6PYR0"/>
<protein>
    <submittedName>
        <fullName evidence="2">Uncharacterized protein</fullName>
    </submittedName>
</protein>
<sequence length="120" mass="12257">MPAAYELVTRPFEHAARPTGKQVAVDIPLTGVISGRLPPQVDGARALASGQGRGRLAGEVDVRPGGPVRARRRLGEEPRPGTVNACGGISPRDGPLAPAATREPSAGRADTGCPWGSGTC</sequence>
<evidence type="ECO:0000313" key="2">
    <source>
        <dbReference type="EMBL" id="GLW66850.1"/>
    </source>
</evidence>
<feature type="region of interest" description="Disordered" evidence="1">
    <location>
        <begin position="49"/>
        <end position="120"/>
    </location>
</feature>
<name>A0A9W6PYR0_9ACTN</name>
<evidence type="ECO:0000256" key="1">
    <source>
        <dbReference type="SAM" id="MobiDB-lite"/>
    </source>
</evidence>
<dbReference type="EMBL" id="BSRZ01000018">
    <property type="protein sequence ID" value="GLW66850.1"/>
    <property type="molecule type" value="Genomic_DNA"/>
</dbReference>